<organism evidence="6 7">
    <name type="scientific">bacterium (Candidatus Blackallbacteria) CG17_big_fil_post_rev_8_21_14_2_50_48_46</name>
    <dbReference type="NCBI Taxonomy" id="2014261"/>
    <lineage>
        <taxon>Bacteria</taxon>
        <taxon>Candidatus Blackallbacteria</taxon>
    </lineage>
</organism>
<dbReference type="Gene3D" id="3.40.50.2000">
    <property type="entry name" value="Glycogen Phosphorylase B"/>
    <property type="match status" value="2"/>
</dbReference>
<evidence type="ECO:0000256" key="3">
    <source>
        <dbReference type="ARBA" id="ARBA00038858"/>
    </source>
</evidence>
<dbReference type="SUPFAM" id="SSF53756">
    <property type="entry name" value="UDP-Glycosyltransferase/glycogen phosphorylase"/>
    <property type="match status" value="1"/>
</dbReference>
<dbReference type="PANTHER" id="PTHR43174:SF2">
    <property type="entry name" value="UDP-N-ACETYLGLUCOSAMINE 2-EPIMERASE"/>
    <property type="match status" value="1"/>
</dbReference>
<dbReference type="CDD" id="cd03786">
    <property type="entry name" value="GTB_UDP-GlcNAc_2-Epimerase"/>
    <property type="match status" value="1"/>
</dbReference>
<evidence type="ECO:0000259" key="5">
    <source>
        <dbReference type="Pfam" id="PF02350"/>
    </source>
</evidence>
<comment type="caution">
    <text evidence="6">The sequence shown here is derived from an EMBL/GenBank/DDBJ whole genome shotgun (WGS) entry which is preliminary data.</text>
</comment>
<evidence type="ECO:0000256" key="4">
    <source>
        <dbReference type="RuleBase" id="RU003513"/>
    </source>
</evidence>
<dbReference type="NCBIfam" id="TIGR00236">
    <property type="entry name" value="wecB"/>
    <property type="match status" value="1"/>
</dbReference>
<name>A0A2M7FX39_9BACT</name>
<dbReference type="PANTHER" id="PTHR43174">
    <property type="entry name" value="UDP-N-ACETYLGLUCOSAMINE 2-EPIMERASE"/>
    <property type="match status" value="1"/>
</dbReference>
<reference evidence="6 7" key="1">
    <citation type="submission" date="2017-09" db="EMBL/GenBank/DDBJ databases">
        <title>Depth-based differentiation of microbial function through sediment-hosted aquifers and enrichment of novel symbionts in the deep terrestrial subsurface.</title>
        <authorList>
            <person name="Probst A.J."/>
            <person name="Ladd B."/>
            <person name="Jarett J.K."/>
            <person name="Geller-Mcgrath D.E."/>
            <person name="Sieber C.M."/>
            <person name="Emerson J.B."/>
            <person name="Anantharaman K."/>
            <person name="Thomas B.C."/>
            <person name="Malmstrom R."/>
            <person name="Stieglmeier M."/>
            <person name="Klingl A."/>
            <person name="Woyke T."/>
            <person name="Ryan C.M."/>
            <person name="Banfield J.F."/>
        </authorList>
    </citation>
    <scope>NUCLEOTIDE SEQUENCE [LARGE SCALE GENOMIC DNA]</scope>
    <source>
        <strain evidence="6">CG17_big_fil_post_rev_8_21_14_2_50_48_46</strain>
    </source>
</reference>
<comment type="similarity">
    <text evidence="2 4">Belongs to the UDP-N-acetylglucosamine 2-epimerase family.</text>
</comment>
<dbReference type="EC" id="5.1.3.14" evidence="3"/>
<dbReference type="AlphaFoldDB" id="A0A2M7FX39"/>
<dbReference type="InterPro" id="IPR029767">
    <property type="entry name" value="WecB-like"/>
</dbReference>
<evidence type="ECO:0000313" key="7">
    <source>
        <dbReference type="Proteomes" id="UP000231019"/>
    </source>
</evidence>
<sequence length="382" mass="43194">MKKILVVFGTRPEIIKMFPVIEELKRSEFNCQVLTTAQHREMTDMFMQTFGIQPDIDLDLMQDRQTLPDLTARIMQTISPVLVEHKPDMVLVQGDTTTVMVTALAAAYQQIPVGHVEAGLRTDQLFNPFPEEINRRLCGQLTRLHFAPTPRSEASLLAENIPAEWIYRTGNTVIDAILRMHARHPDYNYPAEIGLDLSQGQRLVLVTAHRRENWGLPLEQICKALLSLCESFPDLRLVFPVHRNPVVRETVFPMLGEHPQIRLIEPVDYIPLMDLIRRSSLVLTDSGGIQEEAPSLGKPVLVMRETTERPEGVEMGTAKLVGTDPEKIIREATHLLQDSEAYAQMSRAINPYGDGRAAERIVQALRHYFGLGERPEAFDAAH</sequence>
<dbReference type="Proteomes" id="UP000231019">
    <property type="component" value="Unassembled WGS sequence"/>
</dbReference>
<dbReference type="EMBL" id="PFFQ01000066">
    <property type="protein sequence ID" value="PIW13827.1"/>
    <property type="molecule type" value="Genomic_DNA"/>
</dbReference>
<accession>A0A2M7FX39</accession>
<evidence type="ECO:0000256" key="2">
    <source>
        <dbReference type="ARBA" id="ARBA00038209"/>
    </source>
</evidence>
<evidence type="ECO:0000256" key="1">
    <source>
        <dbReference type="ARBA" id="ARBA00023235"/>
    </source>
</evidence>
<dbReference type="InterPro" id="IPR003331">
    <property type="entry name" value="UDP_GlcNAc_Epimerase_2_dom"/>
</dbReference>
<dbReference type="Pfam" id="PF02350">
    <property type="entry name" value="Epimerase_2"/>
    <property type="match status" value="1"/>
</dbReference>
<gene>
    <name evidence="6" type="ORF">COW36_24485</name>
</gene>
<keyword evidence="1 4" id="KW-0413">Isomerase</keyword>
<dbReference type="GO" id="GO:0008761">
    <property type="term" value="F:UDP-N-acetylglucosamine 2-epimerase activity"/>
    <property type="evidence" value="ECO:0007669"/>
    <property type="project" value="UniProtKB-EC"/>
</dbReference>
<proteinExistence type="inferred from homology"/>
<feature type="domain" description="UDP-N-acetylglucosamine 2-epimerase" evidence="5">
    <location>
        <begin position="24"/>
        <end position="366"/>
    </location>
</feature>
<protein>
    <recommendedName>
        <fullName evidence="3">UDP-N-acetylglucosamine 2-epimerase (non-hydrolyzing)</fullName>
        <ecNumber evidence="3">5.1.3.14</ecNumber>
    </recommendedName>
</protein>
<evidence type="ECO:0000313" key="6">
    <source>
        <dbReference type="EMBL" id="PIW13827.1"/>
    </source>
</evidence>